<accession>A9UNL1</accession>
<evidence type="ECO:0000256" key="1">
    <source>
        <dbReference type="SAM" id="MobiDB-lite"/>
    </source>
</evidence>
<dbReference type="PANTHER" id="PTHR15670:SF4">
    <property type="entry name" value="RHO GTPASE-ACTIVATING PROTEIN 11A"/>
    <property type="match status" value="1"/>
</dbReference>
<dbReference type="PROSITE" id="PS50238">
    <property type="entry name" value="RHOGAP"/>
    <property type="match status" value="1"/>
</dbReference>
<dbReference type="Gene3D" id="1.10.555.10">
    <property type="entry name" value="Rho GTPase activation protein"/>
    <property type="match status" value="1"/>
</dbReference>
<dbReference type="PANTHER" id="PTHR15670">
    <property type="entry name" value="RHO GTPASE ACTIVATING PROTEIN 11A"/>
    <property type="match status" value="1"/>
</dbReference>
<feature type="region of interest" description="Disordered" evidence="1">
    <location>
        <begin position="309"/>
        <end position="328"/>
    </location>
</feature>
<organism evidence="3 4">
    <name type="scientific">Monosiga brevicollis</name>
    <name type="common">Choanoflagellate</name>
    <dbReference type="NCBI Taxonomy" id="81824"/>
    <lineage>
        <taxon>Eukaryota</taxon>
        <taxon>Choanoflagellata</taxon>
        <taxon>Craspedida</taxon>
        <taxon>Salpingoecidae</taxon>
        <taxon>Monosiga</taxon>
    </lineage>
</organism>
<dbReference type="InterPro" id="IPR000198">
    <property type="entry name" value="RhoGAP_dom"/>
</dbReference>
<dbReference type="Proteomes" id="UP000001357">
    <property type="component" value="Unassembled WGS sequence"/>
</dbReference>
<dbReference type="STRING" id="81824.A9UNL1"/>
<dbReference type="InterPro" id="IPR008936">
    <property type="entry name" value="Rho_GTPase_activation_prot"/>
</dbReference>
<proteinExistence type="predicted"/>
<keyword evidence="4" id="KW-1185">Reference proteome</keyword>
<dbReference type="SMART" id="SM00324">
    <property type="entry name" value="RhoGAP"/>
    <property type="match status" value="1"/>
</dbReference>
<dbReference type="InterPro" id="IPR042869">
    <property type="entry name" value="ARHGAP11A/B"/>
</dbReference>
<dbReference type="GO" id="GO:0007165">
    <property type="term" value="P:signal transduction"/>
    <property type="evidence" value="ECO:0007669"/>
    <property type="project" value="InterPro"/>
</dbReference>
<dbReference type="GeneID" id="5887803"/>
<dbReference type="Pfam" id="PF00620">
    <property type="entry name" value="RhoGAP"/>
    <property type="match status" value="1"/>
</dbReference>
<feature type="compositionally biased region" description="Basic and acidic residues" evidence="1">
    <location>
        <begin position="27"/>
        <end position="45"/>
    </location>
</feature>
<name>A9UNL1_MONBE</name>
<feature type="domain" description="Rho-GAP" evidence="2">
    <location>
        <begin position="65"/>
        <end position="246"/>
    </location>
</feature>
<dbReference type="KEGG" id="mbr:MONBRDRAFT_22632"/>
<evidence type="ECO:0000313" key="4">
    <source>
        <dbReference type="Proteomes" id="UP000001357"/>
    </source>
</evidence>
<dbReference type="InParanoid" id="A9UNL1"/>
<dbReference type="EMBL" id="CH991543">
    <property type="protein sequence ID" value="EDQ92716.1"/>
    <property type="molecule type" value="Genomic_DNA"/>
</dbReference>
<dbReference type="RefSeq" id="XP_001742478.1">
    <property type="nucleotide sequence ID" value="XM_001742426.1"/>
</dbReference>
<protein>
    <recommendedName>
        <fullName evidence="2">Rho-GAP domain-containing protein</fullName>
    </recommendedName>
</protein>
<dbReference type="SUPFAM" id="SSF48350">
    <property type="entry name" value="GTPase activation domain, GAP"/>
    <property type="match status" value="1"/>
</dbReference>
<gene>
    <name evidence="3" type="ORF">MONBRDRAFT_22632</name>
</gene>
<sequence>MMDLADYRLKLTIFHQLKHMGVNVARSKSEEKAHRKGSKQAEMEQDDNHTIFGARLVNLTSSSGVDIDGLVVPRFMAEINTELRKHLATTGLFRIPGNSQRMNAIRKDLDTGKRLPTDAQANDYASLLKAFFRELKEPLFTFGFFNGFVRAYRLSDPELRRRAVLMLCCLLEEEHLHTLVLLMKLLHAVSEHSENQMEPAALASILTPNLLRPREQAAVTSQLELQTHASCCGVVEMLIVHADEIGSVPTDVIKAATELPDEPRAKKNYLKLLAGRRIGWFSRIRVRLTRDITKSSGAVSVNTLNMLKRSEKEATSASPMSPRARAMSTNPAGAYAPVMAKHGHGSGTMAAPTPLS</sequence>
<feature type="region of interest" description="Disordered" evidence="1">
    <location>
        <begin position="25"/>
        <end position="45"/>
    </location>
</feature>
<reference evidence="3 4" key="1">
    <citation type="journal article" date="2008" name="Nature">
        <title>The genome of the choanoflagellate Monosiga brevicollis and the origin of metazoans.</title>
        <authorList>
            <consortium name="JGI Sequencing"/>
            <person name="King N."/>
            <person name="Westbrook M.J."/>
            <person name="Young S.L."/>
            <person name="Kuo A."/>
            <person name="Abedin M."/>
            <person name="Chapman J."/>
            <person name="Fairclough S."/>
            <person name="Hellsten U."/>
            <person name="Isogai Y."/>
            <person name="Letunic I."/>
            <person name="Marr M."/>
            <person name="Pincus D."/>
            <person name="Putnam N."/>
            <person name="Rokas A."/>
            <person name="Wright K.J."/>
            <person name="Zuzow R."/>
            <person name="Dirks W."/>
            <person name="Good M."/>
            <person name="Goodstein D."/>
            <person name="Lemons D."/>
            <person name="Li W."/>
            <person name="Lyons J.B."/>
            <person name="Morris A."/>
            <person name="Nichols S."/>
            <person name="Richter D.J."/>
            <person name="Salamov A."/>
            <person name="Bork P."/>
            <person name="Lim W.A."/>
            <person name="Manning G."/>
            <person name="Miller W.T."/>
            <person name="McGinnis W."/>
            <person name="Shapiro H."/>
            <person name="Tjian R."/>
            <person name="Grigoriev I.V."/>
            <person name="Rokhsar D."/>
        </authorList>
    </citation>
    <scope>NUCLEOTIDE SEQUENCE [LARGE SCALE GENOMIC DNA]</scope>
    <source>
        <strain evidence="4">MX1 / ATCC 50154</strain>
    </source>
</reference>
<dbReference type="AlphaFoldDB" id="A9UNL1"/>
<dbReference type="eggNOG" id="KOG2710">
    <property type="taxonomic scope" value="Eukaryota"/>
</dbReference>
<evidence type="ECO:0000259" key="2">
    <source>
        <dbReference type="PROSITE" id="PS50238"/>
    </source>
</evidence>
<evidence type="ECO:0000313" key="3">
    <source>
        <dbReference type="EMBL" id="EDQ92716.1"/>
    </source>
</evidence>